<keyword evidence="3" id="KW-1185">Reference proteome</keyword>
<reference evidence="2 3" key="1">
    <citation type="submission" date="2022-10" db="EMBL/GenBank/DDBJ databases">
        <title>paucibacter sp. hw8 Genome sequencing.</title>
        <authorList>
            <person name="Park S."/>
        </authorList>
    </citation>
    <scope>NUCLEOTIDE SEQUENCE [LARGE SCALE GENOMIC DNA]</scope>
    <source>
        <strain evidence="3">hw8</strain>
    </source>
</reference>
<evidence type="ECO:0000256" key="1">
    <source>
        <dbReference type="SAM" id="SignalP"/>
    </source>
</evidence>
<evidence type="ECO:0000313" key="3">
    <source>
        <dbReference type="Proteomes" id="UP001219862"/>
    </source>
</evidence>
<dbReference type="Gene3D" id="2.40.160.50">
    <property type="entry name" value="membrane protein fhac: a member of the omp85/tpsb transporter family"/>
    <property type="match status" value="1"/>
</dbReference>
<dbReference type="RefSeq" id="WP_273596156.1">
    <property type="nucleotide sequence ID" value="NZ_JAQQXS010000005.1"/>
</dbReference>
<feature type="chain" id="PRO_5047491559" evidence="1">
    <location>
        <begin position="27"/>
        <end position="379"/>
    </location>
</feature>
<comment type="caution">
    <text evidence="2">The sequence shown here is derived from an EMBL/GenBank/DDBJ whole genome shotgun (WGS) entry which is preliminary data.</text>
</comment>
<sequence>MLILTNTNSAYAAKALAGALLMGAQAAISAAPVAATAPAAPPTEAPAADDEGFMDRQAKSPWLLVPLVSSSPKLGSSVGVLAGYVTRMDDASSPSMLAVQGTKSNTQSQVLGVGGKLYFNQNRDRLFAAVGMGNAHNDYQDFNGSGQRVVSEDKLHSAFVRYMHQVAPGWYLGAQGIRANYEVNGEDPDSQNVLDQAGIVGVTSAGLGLMVMFDDRDNVSNPRQGMVAQLHNLAYRASLGGDSDYDVVSGDVRTYHPMSPEQVLAVHAHVRLAWDAPGSRQSSVDMRGYTQGQYLGRHAVSVELEDRYMFRPQWGAKAFAGLTCLFGDGQSCDAEHLYPMGGAGVFYVIKPKENMLVSAEFAQGKSGNRGFYLRFGHPF</sequence>
<gene>
    <name evidence="2" type="ORF">PRZ01_07540</name>
</gene>
<evidence type="ECO:0000313" key="2">
    <source>
        <dbReference type="EMBL" id="MDC8785042.1"/>
    </source>
</evidence>
<dbReference type="EMBL" id="JAQQXS010000005">
    <property type="protein sequence ID" value="MDC8785042.1"/>
    <property type="molecule type" value="Genomic_DNA"/>
</dbReference>
<dbReference type="Proteomes" id="UP001219862">
    <property type="component" value="Unassembled WGS sequence"/>
</dbReference>
<proteinExistence type="predicted"/>
<keyword evidence="1" id="KW-0732">Signal</keyword>
<accession>A0ABT5KQ42</accession>
<name>A0ABT5KQ42_9BURK</name>
<protein>
    <submittedName>
        <fullName evidence="2">BamA/TamA family outer membrane protein</fullName>
    </submittedName>
</protein>
<organism evidence="2 3">
    <name type="scientific">Roseateles koreensis</name>
    <dbReference type="NCBI Taxonomy" id="2987526"/>
    <lineage>
        <taxon>Bacteria</taxon>
        <taxon>Pseudomonadati</taxon>
        <taxon>Pseudomonadota</taxon>
        <taxon>Betaproteobacteria</taxon>
        <taxon>Burkholderiales</taxon>
        <taxon>Sphaerotilaceae</taxon>
        <taxon>Roseateles</taxon>
    </lineage>
</organism>
<feature type="signal peptide" evidence="1">
    <location>
        <begin position="1"/>
        <end position="26"/>
    </location>
</feature>